<protein>
    <submittedName>
        <fullName evidence="3">Uncharacterized protein YvpB</fullName>
    </submittedName>
</protein>
<evidence type="ECO:0000313" key="4">
    <source>
        <dbReference type="Proteomes" id="UP000199701"/>
    </source>
</evidence>
<reference evidence="3 4" key="1">
    <citation type="submission" date="2016-10" db="EMBL/GenBank/DDBJ databases">
        <authorList>
            <person name="de Groot N.N."/>
        </authorList>
    </citation>
    <scope>NUCLEOTIDE SEQUENCE [LARGE SCALE GENOMIC DNA]</scope>
    <source>
        <strain evidence="3 4">DSM 9179</strain>
    </source>
</reference>
<name>A0A1I0RX60_9FIRM</name>
<dbReference type="Pfam" id="PF13529">
    <property type="entry name" value="Peptidase_C39_2"/>
    <property type="match status" value="1"/>
</dbReference>
<dbReference type="PANTHER" id="PTHR37806">
    <property type="entry name" value="LMO0724 PROTEIN"/>
    <property type="match status" value="1"/>
</dbReference>
<keyword evidence="1" id="KW-0812">Transmembrane</keyword>
<sequence>MKKGKIGTIAVGAVVVCITVSLLLQNEVEGNLYDIKAKTSTTKVEVSYGAEAVSYNIMRDKMLYMVLVNKDIRDTYVKNVIPQVGIQVDTQELKAISKIAGILGNNDKETTYKIVTTKSDIDGKMYLAETATSINKSVVSARRIELPVSYLSQYPELPTGCEITSLTTVLNYLKYKVSKENMADKYLPKCDLESRDFLNYFLGDPYTDGAYGCYSAPIIKAANSYLKQQGNQYTAYDYSGSGFGTFLKEIEAGNPVIIWSTMDLECAYVSAEWTINGSDVAWISPEHCVVMIGYNLDANTVTLSDPMQGIVTVDMDLVNLRYTQMCSQAVVIKAYSKADNNATKATEAMTKATTKATTPTQVPTKKTK</sequence>
<proteinExistence type="predicted"/>
<dbReference type="AlphaFoldDB" id="A0A1I0RX60"/>
<dbReference type="EMBL" id="FOJI01000028">
    <property type="protein sequence ID" value="SEW45999.1"/>
    <property type="molecule type" value="Genomic_DNA"/>
</dbReference>
<accession>A0A1I0RX60</accession>
<feature type="transmembrane region" description="Helical" evidence="1">
    <location>
        <begin position="7"/>
        <end position="24"/>
    </location>
</feature>
<evidence type="ECO:0000256" key="1">
    <source>
        <dbReference type="SAM" id="Phobius"/>
    </source>
</evidence>
<keyword evidence="1" id="KW-0472">Membrane</keyword>
<dbReference type="RefSeq" id="WP_092458198.1">
    <property type="nucleotide sequence ID" value="NZ_FOJI01000028.1"/>
</dbReference>
<evidence type="ECO:0000313" key="3">
    <source>
        <dbReference type="EMBL" id="SEW45999.1"/>
    </source>
</evidence>
<dbReference type="InterPro" id="IPR039564">
    <property type="entry name" value="Peptidase_C39-like"/>
</dbReference>
<dbReference type="Gene3D" id="3.90.70.10">
    <property type="entry name" value="Cysteine proteinases"/>
    <property type="match status" value="1"/>
</dbReference>
<dbReference type="PANTHER" id="PTHR37806:SF1">
    <property type="entry name" value="PEPTIDASE C39-LIKE DOMAIN-CONTAINING PROTEIN"/>
    <property type="match status" value="1"/>
</dbReference>
<evidence type="ECO:0000259" key="2">
    <source>
        <dbReference type="Pfam" id="PF13529"/>
    </source>
</evidence>
<keyword evidence="4" id="KW-1185">Reference proteome</keyword>
<dbReference type="Proteomes" id="UP000199701">
    <property type="component" value="Unassembled WGS sequence"/>
</dbReference>
<gene>
    <name evidence="3" type="ORF">SAMN05421659_12813</name>
</gene>
<dbReference type="STRING" id="99656.SAMN05421659_12813"/>
<feature type="domain" description="Peptidase C39-like" evidence="2">
    <location>
        <begin position="146"/>
        <end position="307"/>
    </location>
</feature>
<dbReference type="OrthoDB" id="1164310at2"/>
<organism evidence="3 4">
    <name type="scientific">[Clostridium] fimetarium</name>
    <dbReference type="NCBI Taxonomy" id="99656"/>
    <lineage>
        <taxon>Bacteria</taxon>
        <taxon>Bacillati</taxon>
        <taxon>Bacillota</taxon>
        <taxon>Clostridia</taxon>
        <taxon>Lachnospirales</taxon>
        <taxon>Lachnospiraceae</taxon>
    </lineage>
</organism>
<keyword evidence="1" id="KW-1133">Transmembrane helix</keyword>